<keyword evidence="8" id="KW-0143">Chaperone</keyword>
<keyword evidence="4 9" id="KW-0812">Transmembrane</keyword>
<dbReference type="NCBIfam" id="TIGR03592">
    <property type="entry name" value="yidC_oxa1_cterm"/>
    <property type="match status" value="1"/>
</dbReference>
<accession>A0ABY5TXF8</accession>
<gene>
    <name evidence="12" type="primary">yidC</name>
    <name evidence="12" type="ORF">NX772_03940</name>
</gene>
<feature type="transmembrane region" description="Helical" evidence="10">
    <location>
        <begin position="35"/>
        <end position="55"/>
    </location>
</feature>
<dbReference type="Proteomes" id="UP001058364">
    <property type="component" value="Chromosome"/>
</dbReference>
<organism evidence="12 13">
    <name type="scientific">Mesomycoplasma molare</name>
    <dbReference type="NCBI Taxonomy" id="171288"/>
    <lineage>
        <taxon>Bacteria</taxon>
        <taxon>Bacillati</taxon>
        <taxon>Mycoplasmatota</taxon>
        <taxon>Mycoplasmoidales</taxon>
        <taxon>Metamycoplasmataceae</taxon>
        <taxon>Mesomycoplasma</taxon>
    </lineage>
</organism>
<evidence type="ECO:0000256" key="7">
    <source>
        <dbReference type="ARBA" id="ARBA00023136"/>
    </source>
</evidence>
<feature type="transmembrane region" description="Helical" evidence="10">
    <location>
        <begin position="489"/>
        <end position="508"/>
    </location>
</feature>
<dbReference type="RefSeq" id="WP_027123627.1">
    <property type="nucleotide sequence ID" value="NZ_CP103423.1"/>
</dbReference>
<keyword evidence="5" id="KW-0653">Protein transport</keyword>
<evidence type="ECO:0000256" key="10">
    <source>
        <dbReference type="SAM" id="Phobius"/>
    </source>
</evidence>
<evidence type="ECO:0000256" key="3">
    <source>
        <dbReference type="ARBA" id="ARBA00022475"/>
    </source>
</evidence>
<dbReference type="Pfam" id="PF02096">
    <property type="entry name" value="60KD_IMP"/>
    <property type="match status" value="1"/>
</dbReference>
<dbReference type="NCBIfam" id="NF002568">
    <property type="entry name" value="PRK02201.1-3"/>
    <property type="match status" value="1"/>
</dbReference>
<feature type="transmembrane region" description="Helical" evidence="10">
    <location>
        <begin position="365"/>
        <end position="386"/>
    </location>
</feature>
<evidence type="ECO:0000259" key="11">
    <source>
        <dbReference type="Pfam" id="PF02096"/>
    </source>
</evidence>
<evidence type="ECO:0000256" key="5">
    <source>
        <dbReference type="ARBA" id="ARBA00022927"/>
    </source>
</evidence>
<keyword evidence="13" id="KW-1185">Reference proteome</keyword>
<keyword evidence="3" id="KW-1003">Cell membrane</keyword>
<evidence type="ECO:0000256" key="4">
    <source>
        <dbReference type="ARBA" id="ARBA00022692"/>
    </source>
</evidence>
<keyword evidence="2" id="KW-0813">Transport</keyword>
<dbReference type="InterPro" id="IPR001708">
    <property type="entry name" value="YidC/ALB3/OXA1/COX18"/>
</dbReference>
<keyword evidence="7 10" id="KW-0472">Membrane</keyword>
<comment type="similarity">
    <text evidence="9">Belongs to the OXA1/ALB3/YidC family.</text>
</comment>
<evidence type="ECO:0000313" key="13">
    <source>
        <dbReference type="Proteomes" id="UP001058364"/>
    </source>
</evidence>
<dbReference type="CDD" id="cd20070">
    <property type="entry name" value="5TM_YidC_Alb3"/>
    <property type="match status" value="1"/>
</dbReference>
<evidence type="ECO:0000256" key="1">
    <source>
        <dbReference type="ARBA" id="ARBA00004651"/>
    </source>
</evidence>
<reference evidence="12" key="1">
    <citation type="submission" date="2022-08" db="EMBL/GenBank/DDBJ databases">
        <title>Complete genome sequence of Mycoplasma molare type strain H 542.</title>
        <authorList>
            <person name="Spergser J."/>
        </authorList>
    </citation>
    <scope>NUCLEOTIDE SEQUENCE</scope>
    <source>
        <strain evidence="12">H 542</strain>
    </source>
</reference>
<sequence>MEKKKNRPKSYDFFSGKNNPENKNIIKKIWKWFKIFIYTFIFGVTLTGCIQSFVIKTANNTGAGVEFYNSKEGVSPNAVIFEKNTRKDGVEEITIVKENKNFFVSNQDSPRKEIIETLNKQTNGKYGLWGNYNTLIVERDDQGNYLYPGSLDVSGQKIEEYLFFNSDADNYKQKIQWTEFSFVPENIVKQLETHDSKYINEKDPNINNYFINVKDYIIPNTDRIDNYNIFARDVLEFLNSKIKNLKIYNEGKLDKAIAEVKTKGKGASQEDLNLVINYSQNLKEVLKNTHFSKFYDSSVFFEPEKINNINDYSKMLAYRSSEPQKVIITWGDSWKLGPFYGLFIWPMSKLMTSILDSMSLEATGGWSAILTIIIAVLLTKIISFIFRFKTLFTQSKQQELQAKKAKIDAKYAQYKGNKQMEARQRQEISELYKKNNVSPVAQLQQAFITMPIFIAMWRILQGLPAIKSTTWLGINLASTSYQELFAGKWIYLPILLITIIIQLVQQLLPKFLNRKQNKRLMNASETEALKKQQKTQNYMIIIFILFGVLFQASLQVYWIVGGIWEIGQILFVHYFQRTNIFKEKVRPWINKPKKFA</sequence>
<dbReference type="PANTHER" id="PTHR12428:SF65">
    <property type="entry name" value="CYTOCHROME C OXIDASE ASSEMBLY PROTEIN COX18, MITOCHONDRIAL"/>
    <property type="match status" value="1"/>
</dbReference>
<evidence type="ECO:0000256" key="6">
    <source>
        <dbReference type="ARBA" id="ARBA00022989"/>
    </source>
</evidence>
<evidence type="ECO:0000313" key="12">
    <source>
        <dbReference type="EMBL" id="UWD34206.1"/>
    </source>
</evidence>
<feature type="transmembrane region" description="Helical" evidence="10">
    <location>
        <begin position="538"/>
        <end position="560"/>
    </location>
</feature>
<proteinExistence type="inferred from homology"/>
<evidence type="ECO:0000256" key="8">
    <source>
        <dbReference type="ARBA" id="ARBA00023186"/>
    </source>
</evidence>
<dbReference type="InterPro" id="IPR028055">
    <property type="entry name" value="YidC/Oxa/ALB_C"/>
</dbReference>
<comment type="subcellular location">
    <subcellularLocation>
        <location evidence="1">Cell membrane</location>
        <topology evidence="1">Multi-pass membrane protein</topology>
    </subcellularLocation>
    <subcellularLocation>
        <location evidence="9">Membrane</location>
        <topology evidence="9">Multi-pass membrane protein</topology>
    </subcellularLocation>
</comment>
<name>A0ABY5TXF8_9BACT</name>
<keyword evidence="6 10" id="KW-1133">Transmembrane helix</keyword>
<dbReference type="InterPro" id="IPR047196">
    <property type="entry name" value="YidC_ALB_C"/>
</dbReference>
<feature type="domain" description="Membrane insertase YidC/Oxa/ALB C-terminal" evidence="11">
    <location>
        <begin position="370"/>
        <end position="573"/>
    </location>
</feature>
<dbReference type="PANTHER" id="PTHR12428">
    <property type="entry name" value="OXA1"/>
    <property type="match status" value="1"/>
</dbReference>
<evidence type="ECO:0000256" key="2">
    <source>
        <dbReference type="ARBA" id="ARBA00022448"/>
    </source>
</evidence>
<evidence type="ECO:0000256" key="9">
    <source>
        <dbReference type="RuleBase" id="RU003945"/>
    </source>
</evidence>
<protein>
    <submittedName>
        <fullName evidence="12">Membrane protein insertase YidC</fullName>
    </submittedName>
</protein>
<dbReference type="EMBL" id="CP103423">
    <property type="protein sequence ID" value="UWD34206.1"/>
    <property type="molecule type" value="Genomic_DNA"/>
</dbReference>